<proteinExistence type="evidence at transcript level"/>
<accession>A0A076KZV7</accession>
<dbReference type="AlphaFoldDB" id="A0A076KZV7"/>
<dbReference type="EMBL" id="KF433369">
    <property type="protein sequence ID" value="AII97693.1"/>
    <property type="molecule type" value="mRNA"/>
</dbReference>
<evidence type="ECO:0000313" key="1">
    <source>
        <dbReference type="EMBL" id="AII97693.1"/>
    </source>
</evidence>
<name>A0A076KZV7_NEPPI</name>
<sequence>MHNCMMIYKITLVNVMLSQ</sequence>
<protein>
    <submittedName>
        <fullName evidence="1">BLTX305</fullName>
    </submittedName>
</protein>
<organism evidence="1">
    <name type="scientific">Nephila pilipes</name>
    <name type="common">Giant wood spider</name>
    <name type="synonym">Nephila maculata</name>
    <dbReference type="NCBI Taxonomy" id="299642"/>
    <lineage>
        <taxon>Eukaryota</taxon>
        <taxon>Metazoa</taxon>
        <taxon>Ecdysozoa</taxon>
        <taxon>Arthropoda</taxon>
        <taxon>Chelicerata</taxon>
        <taxon>Arachnida</taxon>
        <taxon>Araneae</taxon>
        <taxon>Araneomorphae</taxon>
        <taxon>Entelegynae</taxon>
        <taxon>Araneoidea</taxon>
        <taxon>Nephilidae</taxon>
        <taxon>Nephila</taxon>
    </lineage>
</organism>
<reference evidence="1" key="1">
    <citation type="submission" date="2013-07" db="EMBL/GenBank/DDBJ databases">
        <title>Nephila pilipes venom gland.</title>
        <authorList>
            <person name="Huo L.J."/>
        </authorList>
    </citation>
    <scope>NUCLEOTIDE SEQUENCE</scope>
    <source>
        <tissue evidence="1">Venom gland</tissue>
    </source>
</reference>